<evidence type="ECO:0000256" key="1">
    <source>
        <dbReference type="SAM" id="MobiDB-lite"/>
    </source>
</evidence>
<dbReference type="EMBL" id="LK028584">
    <property type="protein sequence ID" value="CDS21688.1"/>
    <property type="molecule type" value="Genomic_DNA"/>
</dbReference>
<feature type="compositionally biased region" description="Basic and acidic residues" evidence="1">
    <location>
        <begin position="30"/>
        <end position="46"/>
    </location>
</feature>
<reference evidence="5" key="3">
    <citation type="submission" date="2020-10" db="UniProtKB">
        <authorList>
            <consortium name="WormBaseParasite"/>
        </authorList>
    </citation>
    <scope>IDENTIFICATION</scope>
</reference>
<dbReference type="Proteomes" id="UP000492820">
    <property type="component" value="Unassembled WGS sequence"/>
</dbReference>
<dbReference type="WBParaSite" id="EgrG_000118600">
    <property type="protein sequence ID" value="EgrG_000118600"/>
    <property type="gene ID" value="EgrG_000118600"/>
</dbReference>
<feature type="region of interest" description="Disordered" evidence="1">
    <location>
        <begin position="17"/>
        <end position="46"/>
    </location>
</feature>
<keyword evidence="2" id="KW-1133">Transmembrane helix</keyword>
<feature type="transmembrane region" description="Helical" evidence="2">
    <location>
        <begin position="82"/>
        <end position="100"/>
    </location>
</feature>
<keyword evidence="2" id="KW-0812">Transmembrane</keyword>
<reference evidence="3" key="2">
    <citation type="submission" date="2014-06" db="EMBL/GenBank/DDBJ databases">
        <authorList>
            <person name="Aslett M."/>
        </authorList>
    </citation>
    <scope>NUCLEOTIDE SEQUENCE</scope>
</reference>
<sequence>MQRNTYYKLREELEQLRASRGDQVPQPKPPKAEPTKQASEKHLPPENKERDFVLPWWWRLLSCSWRVQMAFTLLLWATLLNVGFGAVFFVCACLYWLYAWGTETQRRNLRPNTILAGWYYDNAPII</sequence>
<proteinExistence type="predicted"/>
<keyword evidence="2" id="KW-0472">Membrane</keyword>
<evidence type="ECO:0000313" key="5">
    <source>
        <dbReference type="WBParaSite" id="EgrG_000118600"/>
    </source>
</evidence>
<organism evidence="3">
    <name type="scientific">Echinococcus granulosus</name>
    <name type="common">Hydatid tapeworm</name>
    <dbReference type="NCBI Taxonomy" id="6210"/>
    <lineage>
        <taxon>Eukaryota</taxon>
        <taxon>Metazoa</taxon>
        <taxon>Spiralia</taxon>
        <taxon>Lophotrochozoa</taxon>
        <taxon>Platyhelminthes</taxon>
        <taxon>Cestoda</taxon>
        <taxon>Eucestoda</taxon>
        <taxon>Cyclophyllidea</taxon>
        <taxon>Taeniidae</taxon>
        <taxon>Echinococcus</taxon>
        <taxon>Echinococcus granulosus group</taxon>
    </lineage>
</organism>
<evidence type="ECO:0000313" key="4">
    <source>
        <dbReference type="Proteomes" id="UP000492820"/>
    </source>
</evidence>
<evidence type="ECO:0000256" key="2">
    <source>
        <dbReference type="SAM" id="Phobius"/>
    </source>
</evidence>
<accession>A0A068WNI0</accession>
<evidence type="ECO:0000313" key="3">
    <source>
        <dbReference type="EMBL" id="CDS21688.1"/>
    </source>
</evidence>
<protein>
    <submittedName>
        <fullName evidence="3 5">Expressed conserved protein</fullName>
    </submittedName>
</protein>
<dbReference type="OrthoDB" id="6266481at2759"/>
<name>A0A068WNI0_ECHGR</name>
<gene>
    <name evidence="3" type="ORF">EgrG_000118600</name>
</gene>
<dbReference type="AlphaFoldDB" id="A0A068WNI0"/>
<reference evidence="3 4" key="1">
    <citation type="journal article" date="2013" name="Nature">
        <title>The genomes of four tapeworm species reveal adaptations to parasitism.</title>
        <authorList>
            <person name="Tsai I.J."/>
            <person name="Zarowiecki M."/>
            <person name="Holroyd N."/>
            <person name="Garciarrubio A."/>
            <person name="Sanchez-Flores A."/>
            <person name="Brooks K.L."/>
            <person name="Tracey A."/>
            <person name="Bobes R.J."/>
            <person name="Fragoso G."/>
            <person name="Sciutto E."/>
            <person name="Aslett M."/>
            <person name="Beasley H."/>
            <person name="Bennett H.M."/>
            <person name="Cai J."/>
            <person name="Camicia F."/>
            <person name="Clark R."/>
            <person name="Cucher M."/>
            <person name="De Silva N."/>
            <person name="Day T.A."/>
            <person name="Deplazes P."/>
            <person name="Estrada K."/>
            <person name="Fernandez C."/>
            <person name="Holland P.W."/>
            <person name="Hou J."/>
            <person name="Hu S."/>
            <person name="Huckvale T."/>
            <person name="Hung S.S."/>
            <person name="Kamenetzky L."/>
            <person name="Keane J.A."/>
            <person name="Kiss F."/>
            <person name="Koziol U."/>
            <person name="Lambert O."/>
            <person name="Liu K."/>
            <person name="Luo X."/>
            <person name="Luo Y."/>
            <person name="Macchiaroli N."/>
            <person name="Nichol S."/>
            <person name="Paps J."/>
            <person name="Parkinson J."/>
            <person name="Pouchkina-Stantcheva N."/>
            <person name="Riddiford N."/>
            <person name="Rosenzvit M."/>
            <person name="Salinas G."/>
            <person name="Wasmuth J.D."/>
            <person name="Zamanian M."/>
            <person name="Zheng Y."/>
            <person name="Cai X."/>
            <person name="Soberon X."/>
            <person name="Olson P.D."/>
            <person name="Laclette J.P."/>
            <person name="Brehm K."/>
            <person name="Berriman M."/>
            <person name="Garciarrubio A."/>
            <person name="Bobes R.J."/>
            <person name="Fragoso G."/>
            <person name="Sanchez-Flores A."/>
            <person name="Estrada K."/>
            <person name="Cevallos M.A."/>
            <person name="Morett E."/>
            <person name="Gonzalez V."/>
            <person name="Portillo T."/>
            <person name="Ochoa-Leyva A."/>
            <person name="Jose M.V."/>
            <person name="Sciutto E."/>
            <person name="Landa A."/>
            <person name="Jimenez L."/>
            <person name="Valdes V."/>
            <person name="Carrero J.C."/>
            <person name="Larralde C."/>
            <person name="Morales-Montor J."/>
            <person name="Limon-Lason J."/>
            <person name="Soberon X."/>
            <person name="Laclette J.P."/>
        </authorList>
    </citation>
    <scope>NUCLEOTIDE SEQUENCE [LARGE SCALE GENOMIC DNA]</scope>
</reference>